<comment type="caution">
    <text evidence="4">The sequence shown here is derived from an EMBL/GenBank/DDBJ whole genome shotgun (WGS) entry which is preliminary data.</text>
</comment>
<dbReference type="Pfam" id="PF00497">
    <property type="entry name" value="SBP_bac_3"/>
    <property type="match status" value="1"/>
</dbReference>
<dbReference type="PANTHER" id="PTHR35936:SF35">
    <property type="entry name" value="L-CYSTINE-BINDING PROTEIN TCYJ"/>
    <property type="match status" value="1"/>
</dbReference>
<organism evidence="4 5">
    <name type="scientific">Roseibium sediminicola</name>
    <dbReference type="NCBI Taxonomy" id="2933272"/>
    <lineage>
        <taxon>Bacteria</taxon>
        <taxon>Pseudomonadati</taxon>
        <taxon>Pseudomonadota</taxon>
        <taxon>Alphaproteobacteria</taxon>
        <taxon>Hyphomicrobiales</taxon>
        <taxon>Stappiaceae</taxon>
        <taxon>Roseibium</taxon>
    </lineage>
</organism>
<dbReference type="SUPFAM" id="SSF53850">
    <property type="entry name" value="Periplasmic binding protein-like II"/>
    <property type="match status" value="1"/>
</dbReference>
<reference evidence="4" key="1">
    <citation type="submission" date="2022-04" db="EMBL/GenBank/DDBJ databases">
        <title>Roseibium sp. CAU 1639 isolated from mud.</title>
        <authorList>
            <person name="Kim W."/>
        </authorList>
    </citation>
    <scope>NUCLEOTIDE SEQUENCE</scope>
    <source>
        <strain evidence="4">CAU 1639</strain>
    </source>
</reference>
<evidence type="ECO:0000256" key="1">
    <source>
        <dbReference type="ARBA" id="ARBA00022729"/>
    </source>
</evidence>
<evidence type="ECO:0000256" key="2">
    <source>
        <dbReference type="SAM" id="SignalP"/>
    </source>
</evidence>
<gene>
    <name evidence="4" type="ORF">M0H32_26010</name>
</gene>
<evidence type="ECO:0000259" key="3">
    <source>
        <dbReference type="SMART" id="SM00062"/>
    </source>
</evidence>
<evidence type="ECO:0000313" key="4">
    <source>
        <dbReference type="EMBL" id="MCK7615640.1"/>
    </source>
</evidence>
<dbReference type="PANTHER" id="PTHR35936">
    <property type="entry name" value="MEMBRANE-BOUND LYTIC MUREIN TRANSGLYCOSYLASE F"/>
    <property type="match status" value="1"/>
</dbReference>
<protein>
    <submittedName>
        <fullName evidence="4">Transporter substrate-binding domain-containing protein</fullName>
    </submittedName>
</protein>
<proteinExistence type="predicted"/>
<dbReference type="SMART" id="SM00062">
    <property type="entry name" value="PBPb"/>
    <property type="match status" value="1"/>
</dbReference>
<dbReference type="Proteomes" id="UP001431221">
    <property type="component" value="Unassembled WGS sequence"/>
</dbReference>
<dbReference type="InterPro" id="IPR001638">
    <property type="entry name" value="Solute-binding_3/MltF_N"/>
</dbReference>
<feature type="chain" id="PRO_5045091215" evidence="2">
    <location>
        <begin position="22"/>
        <end position="248"/>
    </location>
</feature>
<sequence>MKTTCFALLATALTVMCHASAAATQKPGPGAIVLAVHYPPYEMSEPVDGLHGFDHEVVIEAFRRTGVEAQVIYVPWTRAVSDTTNGLSPALLSCAKNAERTQVYLFSDPISQDTYGLYYRKDFQPPDIRKLKDVVGQSVASVSGYASLAKLVEIGANPIEVRSEAAGFQMLGLGRFDFLYSGKQATDFQIMQHGMKGRFEFVKTENWEYHLCFSRKHPQTLELLPLFNKGLAEIRADGTYKAIHDRYR</sequence>
<feature type="signal peptide" evidence="2">
    <location>
        <begin position="1"/>
        <end position="21"/>
    </location>
</feature>
<feature type="domain" description="Solute-binding protein family 3/N-terminal" evidence="3">
    <location>
        <begin position="33"/>
        <end position="248"/>
    </location>
</feature>
<keyword evidence="1 2" id="KW-0732">Signal</keyword>
<dbReference type="EMBL" id="JALNMJ010000028">
    <property type="protein sequence ID" value="MCK7615640.1"/>
    <property type="molecule type" value="Genomic_DNA"/>
</dbReference>
<evidence type="ECO:0000313" key="5">
    <source>
        <dbReference type="Proteomes" id="UP001431221"/>
    </source>
</evidence>
<name>A0ABT0H3H2_9HYPH</name>
<dbReference type="Gene3D" id="3.40.190.10">
    <property type="entry name" value="Periplasmic binding protein-like II"/>
    <property type="match status" value="2"/>
</dbReference>
<accession>A0ABT0H3H2</accession>
<keyword evidence="5" id="KW-1185">Reference proteome</keyword>
<dbReference type="RefSeq" id="WP_248159392.1">
    <property type="nucleotide sequence ID" value="NZ_JALNMJ010000028.1"/>
</dbReference>